<organism evidence="2">
    <name type="scientific">hydrothermal vent metagenome</name>
    <dbReference type="NCBI Taxonomy" id="652676"/>
    <lineage>
        <taxon>unclassified sequences</taxon>
        <taxon>metagenomes</taxon>
        <taxon>ecological metagenomes</taxon>
    </lineage>
</organism>
<dbReference type="EMBL" id="UOFE01000049">
    <property type="protein sequence ID" value="VAW55613.1"/>
    <property type="molecule type" value="Genomic_DNA"/>
</dbReference>
<dbReference type="SUPFAM" id="SSF101898">
    <property type="entry name" value="NHL repeat"/>
    <property type="match status" value="2"/>
</dbReference>
<reference evidence="2" key="1">
    <citation type="submission" date="2018-06" db="EMBL/GenBank/DDBJ databases">
        <authorList>
            <person name="Zhirakovskaya E."/>
        </authorList>
    </citation>
    <scope>NUCLEOTIDE SEQUENCE</scope>
</reference>
<evidence type="ECO:0000313" key="2">
    <source>
        <dbReference type="EMBL" id="VAW55613.1"/>
    </source>
</evidence>
<dbReference type="SMART" id="SM00028">
    <property type="entry name" value="TPR"/>
    <property type="match status" value="13"/>
</dbReference>
<dbReference type="Pfam" id="PF01436">
    <property type="entry name" value="NHL"/>
    <property type="match status" value="1"/>
</dbReference>
<dbReference type="Gene3D" id="2.60.40.10">
    <property type="entry name" value="Immunoglobulins"/>
    <property type="match status" value="1"/>
</dbReference>
<dbReference type="InterPro" id="IPR050952">
    <property type="entry name" value="TRIM-NHL_E3_ligases"/>
</dbReference>
<name>A0A3B0WT57_9ZZZZ</name>
<gene>
    <name evidence="2" type="ORF">MNBD_GAMMA05-2181</name>
</gene>
<dbReference type="Pfam" id="PF13181">
    <property type="entry name" value="TPR_8"/>
    <property type="match status" value="1"/>
</dbReference>
<dbReference type="Gene3D" id="1.25.40.10">
    <property type="entry name" value="Tetratricopeptide repeat domain"/>
    <property type="match status" value="4"/>
</dbReference>
<keyword evidence="1" id="KW-0677">Repeat</keyword>
<dbReference type="Pfam" id="PF13431">
    <property type="entry name" value="TPR_17"/>
    <property type="match status" value="1"/>
</dbReference>
<dbReference type="InterPro" id="IPR011990">
    <property type="entry name" value="TPR-like_helical_dom_sf"/>
</dbReference>
<dbReference type="Pfam" id="PF14559">
    <property type="entry name" value="TPR_19"/>
    <property type="match status" value="1"/>
</dbReference>
<dbReference type="InterPro" id="IPR001258">
    <property type="entry name" value="NHL_repeat"/>
</dbReference>
<proteinExistence type="predicted"/>
<dbReference type="PROSITE" id="PS50005">
    <property type="entry name" value="TPR"/>
    <property type="match status" value="5"/>
</dbReference>
<dbReference type="CDD" id="cd05819">
    <property type="entry name" value="NHL"/>
    <property type="match status" value="1"/>
</dbReference>
<dbReference type="PROSITE" id="PS51125">
    <property type="entry name" value="NHL"/>
    <property type="match status" value="2"/>
</dbReference>
<protein>
    <recommendedName>
        <fullName evidence="3">Tetratricopeptide repeat protein</fullName>
    </recommendedName>
</protein>
<dbReference type="Gene3D" id="2.120.10.30">
    <property type="entry name" value="TolB, C-terminal domain"/>
    <property type="match status" value="3"/>
</dbReference>
<evidence type="ECO:0000256" key="1">
    <source>
        <dbReference type="ARBA" id="ARBA00022737"/>
    </source>
</evidence>
<dbReference type="InterPro" id="IPR036116">
    <property type="entry name" value="FN3_sf"/>
</dbReference>
<accession>A0A3B0WT57</accession>
<dbReference type="InterPro" id="IPR013783">
    <property type="entry name" value="Ig-like_fold"/>
</dbReference>
<dbReference type="SUPFAM" id="SSF49265">
    <property type="entry name" value="Fibronectin type III"/>
    <property type="match status" value="1"/>
</dbReference>
<dbReference type="PANTHER" id="PTHR24104">
    <property type="entry name" value="E3 UBIQUITIN-PROTEIN LIGASE NHLRC1-RELATED"/>
    <property type="match status" value="1"/>
</dbReference>
<dbReference type="PANTHER" id="PTHR24104:SF25">
    <property type="entry name" value="PROTEIN LIN-41"/>
    <property type="match status" value="1"/>
</dbReference>
<sequence>MFVGFSLFCVSTLVVASVSLDRTIKEKGDELASVSVMLEGNEGRLLVLNKDSAVLTEYKGKAGIQYKLLNKKVFESEDVRGLARLDENRYLVSNVDDNAIAIIDAEGNLIQKFGESGSNEGQLDSPTGIDWSHNGRLYVADKGNNRISVFGLDGVFIKSMGRRGLKESRRLEEPEQVFVDLKERVYVLEKRDNGIVTIFNHNGKLLQRINNKAFNKIASGDTEIITITIDDKGLLYAADRKNGRILQIDWQTKKLVSSFGSKGDQRGQFEEVSAMVVLPGNKIAVADGENKKIEIYRLAENKVKDLDKFYLPTVAYERSIKLNCSMAYRLRGGNVLCLDSDNGKVSTYKSSGKKAIDFEGEFSDIKGAAIDDQTVVLLDGEKLKFYKLDGKMRFEVGSSGDADGKFDSPKGLFLTKDKVYIADTGNQRVQVFSRDGIYLNKISNPKNSEKIIFQEPARVAVDNSNNMFVLDKEAKQVLVFGPNRSLLYRIGGDLNQEEEENKILDEVYTELYDIAVDGDGNLYVLAGIEGNDTTIQVFNGPTEIVSFGAHVEGRVGLNEPVSISIPPANKTIVSVFDRKLKAVKNYKFKQLPPKPGGLKVRGAIKNIQLSWDKVPGSYTSRYKIYGAREKNGEFKYLTDVAGLTATIENKGSFTPRFYRISAVTGFSVEGEPSNIREDVFQSGYNRYKDGKYKEALKIFSASYKKDKTHGGVVKYLGLISLELDDINGALAYFAELSQIEGFEVEANNLQIKALVENHEFVSAKAVIDRLIDNNTASIDTIIYCGELSLNLGDAIGAIDCLEDAIKKDKNNIKAHFLIGQAYIKLGLTDKGLEEFSTAESIAPENPTVWYQSGLAYQSLSTVDNNKHPEAIERFNKSLTLDAGNDETQLAIAKSYLAQKDYDNVRNIAIKLAGNRDTETEGHYLLGITAFATENYPQALLSLSKATRADKSNSTAWLALVDTYVQMKQIDKVKPTLEKAVEGDDASFDSAYRLGLLQYEDGEYTQAAENLFNASYLQPDSFAAKFKLSHALLKSNAYNKAASSAASAEKIQPDDADIQVKVLILQSEIFNKQGKNGKAIDYLKQAMAKQKNSAELNTRLGAIYVENGVFDSASATLEKATLLDKTSAAPHVLMASMYMARRVYDKAISSLDKAVELDPSKENKLALDTAYAEQKRAVEFAKNAPKVIIKDLDLEQVFSAAYKQYVDKPIGKVTIKNGSDKDYENLKLRFSIKDYMDFPFTLDIPLLKANSSEQLELNAIFNNRILEIDEDTGVQVEVAVNFASNNKADAIRITKPMTIFGKNAIVWKDLNMVGAFVTPKDDLLRDFVRQSINENKPTADAVDRSVLTAMTLFDIFGAHGINYVVDPNGAYSELTESTVDYVQFPRETLKLKSGDCDDLSVLFSAGLENMGIETAILDVPGHLLMMFNTGLAENERHLISLDDELLIIRNDKVWIPVEATMMGQSFSEAWAEGARKYHKYDKDKKLAVVVLKQAWSTFKPVTLKPATYSVTMPEKSRVEPMVQRETNILLEKSLDRLVKPYRALVSMDAGNVSARLQVAIVYAKYGLYDAANREFDAILEIDPDNSAVFNNRGNIYFSQKDYERAIENYSYAEKLSANDSGIKMNISMANYQLGDLQVASHKYEEAIVIDDSVEKNYSGYIKLLSK</sequence>
<dbReference type="InterPro" id="IPR019734">
    <property type="entry name" value="TPR_rpt"/>
</dbReference>
<dbReference type="Gene3D" id="3.10.620.30">
    <property type="match status" value="1"/>
</dbReference>
<dbReference type="SUPFAM" id="SSF48452">
    <property type="entry name" value="TPR-like"/>
    <property type="match status" value="4"/>
</dbReference>
<dbReference type="GO" id="GO:0008270">
    <property type="term" value="F:zinc ion binding"/>
    <property type="evidence" value="ECO:0007669"/>
    <property type="project" value="UniProtKB-KW"/>
</dbReference>
<dbReference type="InterPro" id="IPR011042">
    <property type="entry name" value="6-blade_b-propeller_TolB-like"/>
</dbReference>
<evidence type="ECO:0008006" key="3">
    <source>
        <dbReference type="Google" id="ProtNLM"/>
    </source>
</evidence>